<proteinExistence type="predicted"/>
<comment type="caution">
    <text evidence="2">The sequence shown here is derived from an EMBL/GenBank/DDBJ whole genome shotgun (WGS) entry which is preliminary data.</text>
</comment>
<keyword evidence="1" id="KW-1133">Transmembrane helix</keyword>
<feature type="transmembrane region" description="Helical" evidence="1">
    <location>
        <begin position="112"/>
        <end position="138"/>
    </location>
</feature>
<feature type="transmembrane region" description="Helical" evidence="1">
    <location>
        <begin position="32"/>
        <end position="57"/>
    </location>
</feature>
<dbReference type="AlphaFoldDB" id="A0A8I0K121"/>
<reference evidence="2" key="1">
    <citation type="submission" date="2020-09" db="EMBL/GenBank/DDBJ databases">
        <title>Novel species in genus Aeromicrobium.</title>
        <authorList>
            <person name="Zhang G."/>
        </authorList>
    </citation>
    <scope>NUCLEOTIDE SEQUENCE</scope>
    <source>
        <strain evidence="2">Zg-636</strain>
    </source>
</reference>
<accession>A0A8I0K121</accession>
<keyword evidence="1" id="KW-0472">Membrane</keyword>
<dbReference type="Proteomes" id="UP000620591">
    <property type="component" value="Unassembled WGS sequence"/>
</dbReference>
<sequence>MTTVTAPASAGPTWLDAVRAERQKLFSVRSTWWTLAAIVVLGAGLTTIICAASADWLASDDADEAVGSFITWGMMIAQVGAVVLGALAVTTEYGSGQIRSTFAATPSRGRVLAAKALVVTVVLFVAGTVTALLGYVGGNWFLDREGIGMALEGDVLRSMYGSGLYLAGLGLMSVGAGFILRHTAGVISLLLALVFVLSAMAPLIPGVVGEWIEKLMPGNAGASIATPVTFNPGLLDPWPGYGAFVVEIAVVLAVAWILVKRRDA</sequence>
<feature type="transmembrane region" description="Helical" evidence="1">
    <location>
        <begin position="69"/>
        <end position="91"/>
    </location>
</feature>
<feature type="transmembrane region" description="Helical" evidence="1">
    <location>
        <begin position="187"/>
        <end position="208"/>
    </location>
</feature>
<name>A0A8I0K121_9ACTN</name>
<feature type="transmembrane region" description="Helical" evidence="1">
    <location>
        <begin position="238"/>
        <end position="259"/>
    </location>
</feature>
<dbReference type="EMBL" id="JACTVM010000006">
    <property type="protein sequence ID" value="MBC9227662.1"/>
    <property type="molecule type" value="Genomic_DNA"/>
</dbReference>
<dbReference type="RefSeq" id="WP_187770107.1">
    <property type="nucleotide sequence ID" value="NZ_JACTVM010000006.1"/>
</dbReference>
<feature type="transmembrane region" description="Helical" evidence="1">
    <location>
        <begin position="158"/>
        <end position="180"/>
    </location>
</feature>
<evidence type="ECO:0000313" key="2">
    <source>
        <dbReference type="EMBL" id="MBC9227662.1"/>
    </source>
</evidence>
<gene>
    <name evidence="2" type="ORF">IBG24_15200</name>
</gene>
<keyword evidence="1" id="KW-0812">Transmembrane</keyword>
<evidence type="ECO:0000313" key="3">
    <source>
        <dbReference type="Proteomes" id="UP000620591"/>
    </source>
</evidence>
<organism evidence="2 3">
    <name type="scientific">Aeromicrobium senzhongii</name>
    <dbReference type="NCBI Taxonomy" id="2663859"/>
    <lineage>
        <taxon>Bacteria</taxon>
        <taxon>Bacillati</taxon>
        <taxon>Actinomycetota</taxon>
        <taxon>Actinomycetes</taxon>
        <taxon>Propionibacteriales</taxon>
        <taxon>Nocardioidaceae</taxon>
        <taxon>Aeromicrobium</taxon>
    </lineage>
</organism>
<evidence type="ECO:0000256" key="1">
    <source>
        <dbReference type="SAM" id="Phobius"/>
    </source>
</evidence>
<protein>
    <submittedName>
        <fullName evidence="2">ABC transporter permease subunit</fullName>
    </submittedName>
</protein>